<protein>
    <recommendedName>
        <fullName evidence="4">Myotubularin phosphatase domain-containing protein</fullName>
    </recommendedName>
</protein>
<reference evidence="5" key="4">
    <citation type="submission" date="2019-03" db="UniProtKB">
        <authorList>
            <consortium name="EnsemblPlants"/>
        </authorList>
    </citation>
    <scope>IDENTIFICATION</scope>
</reference>
<dbReference type="InterPro" id="IPR030564">
    <property type="entry name" value="Myotubularin"/>
</dbReference>
<dbReference type="GO" id="GO:0106018">
    <property type="term" value="F:phosphatidylinositol-3,5-bisphosphate phosphatase activity"/>
    <property type="evidence" value="ECO:0007669"/>
    <property type="project" value="TreeGrafter"/>
</dbReference>
<dbReference type="PROSITE" id="PS51339">
    <property type="entry name" value="PPASE_MYOTUBULARIN"/>
    <property type="match status" value="1"/>
</dbReference>
<evidence type="ECO:0000313" key="6">
    <source>
        <dbReference type="Proteomes" id="UP000015105"/>
    </source>
</evidence>
<dbReference type="SUPFAM" id="SSF52799">
    <property type="entry name" value="(Phosphotyrosine protein) phosphatases II"/>
    <property type="match status" value="1"/>
</dbReference>
<reference evidence="6" key="1">
    <citation type="journal article" date="2014" name="Science">
        <title>Ancient hybridizations among the ancestral genomes of bread wheat.</title>
        <authorList>
            <consortium name="International Wheat Genome Sequencing Consortium,"/>
            <person name="Marcussen T."/>
            <person name="Sandve S.R."/>
            <person name="Heier L."/>
            <person name="Spannagl M."/>
            <person name="Pfeifer M."/>
            <person name="Jakobsen K.S."/>
            <person name="Wulff B.B."/>
            <person name="Steuernagel B."/>
            <person name="Mayer K.F."/>
            <person name="Olsen O.A."/>
        </authorList>
    </citation>
    <scope>NUCLEOTIDE SEQUENCE [LARGE SCALE GENOMIC DNA]</scope>
    <source>
        <strain evidence="6">cv. AL8/78</strain>
    </source>
</reference>
<feature type="domain" description="Myotubularin phosphatase" evidence="4">
    <location>
        <begin position="1"/>
        <end position="160"/>
    </location>
</feature>
<dbReference type="PANTHER" id="PTHR10807">
    <property type="entry name" value="MYOTUBULARIN-RELATED"/>
    <property type="match status" value="1"/>
</dbReference>
<feature type="region of interest" description="Disordered" evidence="3">
    <location>
        <begin position="103"/>
        <end position="126"/>
    </location>
</feature>
<accession>A0A453RRB2</accession>
<reference evidence="5" key="5">
    <citation type="journal article" date="2021" name="G3 (Bethesda)">
        <title>Aegilops tauschii genome assembly Aet v5.0 features greater sequence contiguity and improved annotation.</title>
        <authorList>
            <person name="Wang L."/>
            <person name="Zhu T."/>
            <person name="Rodriguez J.C."/>
            <person name="Deal K.R."/>
            <person name="Dubcovsky J."/>
            <person name="McGuire P.E."/>
            <person name="Lux T."/>
            <person name="Spannagl M."/>
            <person name="Mayer K.F.X."/>
            <person name="Baldrich P."/>
            <person name="Meyers B.C."/>
            <person name="Huo N."/>
            <person name="Gu Y.Q."/>
            <person name="Zhou H."/>
            <person name="Devos K.M."/>
            <person name="Bennetzen J.L."/>
            <person name="Unver T."/>
            <person name="Budak H."/>
            <person name="Gulick P.J."/>
            <person name="Galiba G."/>
            <person name="Kalapos B."/>
            <person name="Nelson D.R."/>
            <person name="Li P."/>
            <person name="You F.M."/>
            <person name="Luo M.C."/>
            <person name="Dvorak J."/>
        </authorList>
    </citation>
    <scope>NUCLEOTIDE SEQUENCE [LARGE SCALE GENOMIC DNA]</scope>
    <source>
        <strain evidence="5">cv. AL8/78</strain>
    </source>
</reference>
<dbReference type="InterPro" id="IPR029021">
    <property type="entry name" value="Prot-tyrosine_phosphatase-like"/>
</dbReference>
<reference evidence="6" key="2">
    <citation type="journal article" date="2017" name="Nat. Plants">
        <title>The Aegilops tauschii genome reveals multiple impacts of transposons.</title>
        <authorList>
            <person name="Zhao G."/>
            <person name="Zou C."/>
            <person name="Li K."/>
            <person name="Wang K."/>
            <person name="Li T."/>
            <person name="Gao L."/>
            <person name="Zhang X."/>
            <person name="Wang H."/>
            <person name="Yang Z."/>
            <person name="Liu X."/>
            <person name="Jiang W."/>
            <person name="Mao L."/>
            <person name="Kong X."/>
            <person name="Jiao Y."/>
            <person name="Jia J."/>
        </authorList>
    </citation>
    <scope>NUCLEOTIDE SEQUENCE [LARGE SCALE GENOMIC DNA]</scope>
    <source>
        <strain evidence="6">cv. AL8/78</strain>
    </source>
</reference>
<evidence type="ECO:0000256" key="2">
    <source>
        <dbReference type="PIRSR" id="PIRSR630564-2"/>
    </source>
</evidence>
<organism evidence="5 6">
    <name type="scientific">Aegilops tauschii subsp. strangulata</name>
    <name type="common">Goatgrass</name>
    <dbReference type="NCBI Taxonomy" id="200361"/>
    <lineage>
        <taxon>Eukaryota</taxon>
        <taxon>Viridiplantae</taxon>
        <taxon>Streptophyta</taxon>
        <taxon>Embryophyta</taxon>
        <taxon>Tracheophyta</taxon>
        <taxon>Spermatophyta</taxon>
        <taxon>Magnoliopsida</taxon>
        <taxon>Liliopsida</taxon>
        <taxon>Poales</taxon>
        <taxon>Poaceae</taxon>
        <taxon>BOP clade</taxon>
        <taxon>Pooideae</taxon>
        <taxon>Triticodae</taxon>
        <taxon>Triticeae</taxon>
        <taxon>Triticinae</taxon>
        <taxon>Aegilops</taxon>
    </lineage>
</organism>
<proteinExistence type="predicted"/>
<keyword evidence="6" id="KW-1185">Reference proteome</keyword>
<dbReference type="InterPro" id="IPR010569">
    <property type="entry name" value="Myotubularin-like_Pase_dom"/>
</dbReference>
<name>A0A453RRB2_AEGTS</name>
<dbReference type="GO" id="GO:0046856">
    <property type="term" value="P:phosphatidylinositol dephosphorylation"/>
    <property type="evidence" value="ECO:0007669"/>
    <property type="project" value="TreeGrafter"/>
</dbReference>
<evidence type="ECO:0000313" key="5">
    <source>
        <dbReference type="EnsemblPlants" id="AET7Gv20673200.11"/>
    </source>
</evidence>
<evidence type="ECO:0000256" key="3">
    <source>
        <dbReference type="SAM" id="MobiDB-lite"/>
    </source>
</evidence>
<dbReference type="GO" id="GO:0004438">
    <property type="term" value="F:phosphatidylinositol-3-phosphate phosphatase activity"/>
    <property type="evidence" value="ECO:0007669"/>
    <property type="project" value="TreeGrafter"/>
</dbReference>
<dbReference type="EnsemblPlants" id="AET7Gv20673200.11">
    <property type="protein sequence ID" value="AET7Gv20673200.11"/>
    <property type="gene ID" value="AET7Gv20673200"/>
</dbReference>
<feature type="active site" description="Phosphocysteine intermediate" evidence="1">
    <location>
        <position position="32"/>
    </location>
</feature>
<dbReference type="PANTHER" id="PTHR10807:SF8">
    <property type="entry name" value="PHOSPHATIDYLINOSITOL-3-PHOSPHATE PHOSPHATASE"/>
    <property type="match status" value="1"/>
</dbReference>
<evidence type="ECO:0000259" key="4">
    <source>
        <dbReference type="PROSITE" id="PS51339"/>
    </source>
</evidence>
<dbReference type="GO" id="GO:0005737">
    <property type="term" value="C:cytoplasm"/>
    <property type="evidence" value="ECO:0007669"/>
    <property type="project" value="TreeGrafter"/>
</dbReference>
<feature type="binding site" evidence="2">
    <location>
        <begin position="32"/>
        <end position="38"/>
    </location>
    <ligand>
        <name>substrate</name>
    </ligand>
</feature>
<dbReference type="AlphaFoldDB" id="A0A453RRB2"/>
<feature type="compositionally biased region" description="Polar residues" evidence="3">
    <location>
        <begin position="103"/>
        <end position="116"/>
    </location>
</feature>
<reference evidence="5" key="3">
    <citation type="journal article" date="2017" name="Nature">
        <title>Genome sequence of the progenitor of the wheat D genome Aegilops tauschii.</title>
        <authorList>
            <person name="Luo M.C."/>
            <person name="Gu Y.Q."/>
            <person name="Puiu D."/>
            <person name="Wang H."/>
            <person name="Twardziok S.O."/>
            <person name="Deal K.R."/>
            <person name="Huo N."/>
            <person name="Zhu T."/>
            <person name="Wang L."/>
            <person name="Wang Y."/>
            <person name="McGuire P.E."/>
            <person name="Liu S."/>
            <person name="Long H."/>
            <person name="Ramasamy R.K."/>
            <person name="Rodriguez J.C."/>
            <person name="Van S.L."/>
            <person name="Yuan L."/>
            <person name="Wang Z."/>
            <person name="Xia Z."/>
            <person name="Xiao L."/>
            <person name="Anderson O.D."/>
            <person name="Ouyang S."/>
            <person name="Liang Y."/>
            <person name="Zimin A.V."/>
            <person name="Pertea G."/>
            <person name="Qi P."/>
            <person name="Bennetzen J.L."/>
            <person name="Dai X."/>
            <person name="Dawson M.W."/>
            <person name="Muller H.G."/>
            <person name="Kugler K."/>
            <person name="Rivarola-Duarte L."/>
            <person name="Spannagl M."/>
            <person name="Mayer K.F.X."/>
            <person name="Lu F.H."/>
            <person name="Bevan M.W."/>
            <person name="Leroy P."/>
            <person name="Li P."/>
            <person name="You F.M."/>
            <person name="Sun Q."/>
            <person name="Liu Z."/>
            <person name="Lyons E."/>
            <person name="Wicker T."/>
            <person name="Salzberg S.L."/>
            <person name="Devos K.M."/>
            <person name="Dvorak J."/>
        </authorList>
    </citation>
    <scope>NUCLEOTIDE SEQUENCE [LARGE SCALE GENOMIC DNA]</scope>
    <source>
        <strain evidence="5">cv. AL8/78</strain>
    </source>
</reference>
<feature type="compositionally biased region" description="Low complexity" evidence="3">
    <location>
        <begin position="117"/>
        <end position="126"/>
    </location>
</feature>
<dbReference type="Gramene" id="AET7Gv20673200.11">
    <property type="protein sequence ID" value="AET7Gv20673200.11"/>
    <property type="gene ID" value="AET7Gv20673200"/>
</dbReference>
<sequence length="160" mass="17456">MAKSYPEHPGWCFMDCCTNCPGISFSSCPLQCSDGWDRTTQLIALACLLLDPYYRTFDGFQALVEKDWLAFGHPFAERLGIPTVSENGGSQYELLRQPSVGNLTSSPSRGSLGTPGSSSNTSVQSQTSNNSSPILLQSGLIVLLSCYVYTQLHFSFHLNS</sequence>
<dbReference type="Pfam" id="PF06602">
    <property type="entry name" value="Myotub-related"/>
    <property type="match status" value="1"/>
</dbReference>
<dbReference type="Proteomes" id="UP000015105">
    <property type="component" value="Chromosome 7D"/>
</dbReference>
<evidence type="ECO:0000256" key="1">
    <source>
        <dbReference type="PIRSR" id="PIRSR630564-1"/>
    </source>
</evidence>
<dbReference type="PROSITE" id="PS51257">
    <property type="entry name" value="PROKAR_LIPOPROTEIN"/>
    <property type="match status" value="1"/>
</dbReference>